<protein>
    <recommendedName>
        <fullName evidence="2">Aminopeptidase</fullName>
    </recommendedName>
</protein>
<evidence type="ECO:0000313" key="1">
    <source>
        <dbReference type="EMBL" id="MPL61216.1"/>
    </source>
</evidence>
<proteinExistence type="predicted"/>
<gene>
    <name evidence="1" type="ORF">SDC9_06784</name>
</gene>
<organism evidence="1">
    <name type="scientific">bioreactor metagenome</name>
    <dbReference type="NCBI Taxonomy" id="1076179"/>
    <lineage>
        <taxon>unclassified sequences</taxon>
        <taxon>metagenomes</taxon>
        <taxon>ecological metagenomes</taxon>
    </lineage>
</organism>
<dbReference type="Pfam" id="PF25851">
    <property type="entry name" value="YafT"/>
    <property type="match status" value="1"/>
</dbReference>
<comment type="caution">
    <text evidence="1">The sequence shown here is derived from an EMBL/GenBank/DDBJ whole genome shotgun (WGS) entry which is preliminary data.</text>
</comment>
<dbReference type="EMBL" id="VSSQ01000014">
    <property type="protein sequence ID" value="MPL61216.1"/>
    <property type="molecule type" value="Genomic_DNA"/>
</dbReference>
<accession>A0A644T2V0</accession>
<evidence type="ECO:0008006" key="2">
    <source>
        <dbReference type="Google" id="ProtNLM"/>
    </source>
</evidence>
<sequence>MDTYAPLRYAATISVLLAVLALQGCGVRSISDSGYQAEAGRLQHANHSLYKGELTEFEVLGINPTASVSQEEIQRALENRQQFSLPKGSSVMLIQSGAIMPDDSMIQALEAHYRVAAFSGIPAGQGDTSHAAALRLAAARGNCAKILVYWGILETAQKDMSTKAVSWVPIVGSIIPDESQEMRIRLKMALIDVATGQWDAFSPKPIQDTSASARYTRASSDQQQVAALKAQAYAELARDIVKKYAE</sequence>
<name>A0A644T2V0_9ZZZZ</name>
<reference evidence="1" key="1">
    <citation type="submission" date="2019-08" db="EMBL/GenBank/DDBJ databases">
        <authorList>
            <person name="Kucharzyk K."/>
            <person name="Murdoch R.W."/>
            <person name="Higgins S."/>
            <person name="Loffler F."/>
        </authorList>
    </citation>
    <scope>NUCLEOTIDE SEQUENCE</scope>
</reference>
<dbReference type="InterPro" id="IPR058961">
    <property type="entry name" value="YafT"/>
</dbReference>
<dbReference type="AlphaFoldDB" id="A0A644T2V0"/>